<organism evidence="2 3">
    <name type="scientific">Candidatus Pantoea floridensis</name>
    <dbReference type="NCBI Taxonomy" id="1938870"/>
    <lineage>
        <taxon>Bacteria</taxon>
        <taxon>Pseudomonadati</taxon>
        <taxon>Pseudomonadota</taxon>
        <taxon>Gammaproteobacteria</taxon>
        <taxon>Enterobacterales</taxon>
        <taxon>Erwiniaceae</taxon>
        <taxon>Pantoea</taxon>
    </lineage>
</organism>
<dbReference type="RefSeq" id="WP_097096371.1">
    <property type="nucleotide sequence ID" value="NZ_OCMY01000001.1"/>
</dbReference>
<dbReference type="InterPro" id="IPR041581">
    <property type="entry name" value="Glyoxalase_6"/>
</dbReference>
<evidence type="ECO:0000259" key="1">
    <source>
        <dbReference type="PROSITE" id="PS51819"/>
    </source>
</evidence>
<protein>
    <submittedName>
        <fullName evidence="2">Predicted lactoylglutathione lyase</fullName>
    </submittedName>
</protein>
<proteinExistence type="predicted"/>
<dbReference type="CDD" id="cd07262">
    <property type="entry name" value="VOC_like"/>
    <property type="match status" value="1"/>
</dbReference>
<dbReference type="SUPFAM" id="SSF54593">
    <property type="entry name" value="Glyoxalase/Bleomycin resistance protein/Dihydroxybiphenyl dioxygenase"/>
    <property type="match status" value="1"/>
</dbReference>
<dbReference type="EMBL" id="OCMY01000001">
    <property type="protein sequence ID" value="SOD38458.1"/>
    <property type="molecule type" value="Genomic_DNA"/>
</dbReference>
<dbReference type="OrthoDB" id="9800438at2"/>
<sequence>MFSHVHVGARDLNALVAFYEALLTKLGFEQMPEGNGGQAKGVGWKYPDKRWPQFYVQVPENGLPSTWGNGVQVSFLVASREEVQEIWRLSIKMGGTDEGKPGFREYASDFYAAYCRDPEGNKLCFVHAPVE</sequence>
<reference evidence="3" key="1">
    <citation type="submission" date="2017-09" db="EMBL/GenBank/DDBJ databases">
        <authorList>
            <person name="Varghese N."/>
            <person name="Submissions S."/>
        </authorList>
    </citation>
    <scope>NUCLEOTIDE SEQUENCE [LARGE SCALE GENOMIC DNA]</scope>
    <source>
        <strain evidence="3">JKS000234</strain>
    </source>
</reference>
<dbReference type="PROSITE" id="PS51819">
    <property type="entry name" value="VOC"/>
    <property type="match status" value="1"/>
</dbReference>
<dbReference type="Proteomes" id="UP000219271">
    <property type="component" value="Unassembled WGS sequence"/>
</dbReference>
<feature type="domain" description="VOC" evidence="1">
    <location>
        <begin position="1"/>
        <end position="128"/>
    </location>
</feature>
<keyword evidence="2" id="KW-0456">Lyase</keyword>
<evidence type="ECO:0000313" key="2">
    <source>
        <dbReference type="EMBL" id="SOD38458.1"/>
    </source>
</evidence>
<accession>A0A286BWG2</accession>
<dbReference type="PANTHER" id="PTHR35006:SF1">
    <property type="entry name" value="BLL2941 PROTEIN"/>
    <property type="match status" value="1"/>
</dbReference>
<gene>
    <name evidence="2" type="ORF">SAMN06273570_2874</name>
</gene>
<dbReference type="PANTHER" id="PTHR35006">
    <property type="entry name" value="GLYOXALASE FAMILY PROTEIN (AFU_ORTHOLOGUE AFUA_5G14830)"/>
    <property type="match status" value="1"/>
</dbReference>
<dbReference type="InterPro" id="IPR029068">
    <property type="entry name" value="Glyas_Bleomycin-R_OHBP_Dase"/>
</dbReference>
<evidence type="ECO:0000313" key="3">
    <source>
        <dbReference type="Proteomes" id="UP000219271"/>
    </source>
</evidence>
<name>A0A286BWG2_9GAMM</name>
<dbReference type="AlphaFoldDB" id="A0A286BWG2"/>
<dbReference type="GO" id="GO:0016829">
    <property type="term" value="F:lyase activity"/>
    <property type="evidence" value="ECO:0007669"/>
    <property type="project" value="UniProtKB-KW"/>
</dbReference>
<dbReference type="InterPro" id="IPR037523">
    <property type="entry name" value="VOC_core"/>
</dbReference>
<dbReference type="Pfam" id="PF18029">
    <property type="entry name" value="Glyoxalase_6"/>
    <property type="match status" value="1"/>
</dbReference>
<dbReference type="Gene3D" id="3.10.180.10">
    <property type="entry name" value="2,3-Dihydroxybiphenyl 1,2-Dioxygenase, domain 1"/>
    <property type="match status" value="1"/>
</dbReference>
<keyword evidence="3" id="KW-1185">Reference proteome</keyword>